<sequence length="605" mass="69137">MVFGFFKLKEIMKYYISLFQKIKEYYKTQSTNESEIPLICPSLRVYNNEEMNLLLPQMLIDETLKGEAFLKKQDISFQLNSIPSSDKYWDVNPSNTLFDAYGKIIEVKQVEAEQIKETEHLDANKILYDDKGKPTKEKKAYDKYLPLFDKLITEWEEHVAKYNGLTTDDEKQVWLTKLNNILLRKEKLIVDHKLLGHKELIENAMSKINKLDGLDLFLANLMNSRNIMENSAKTGLQSLETFHDINFIPYDFMSNKNGWIKLTIDKKELDELYERAKVQKDDFPKEIITIDYDEKNILGIELEFSIVTLQRSWFSLSSLVSSFFKWTEAKSISDGETISNDFLLPAFPKKMFLIQNLKINIDPTVSANVVSDINQLISFGPIIMKSQLFVNSNNNVSFIKAVRNKETLRSNNVKYYSDKAEINKVETTNPVAAPVATPVTASPHIAVTPIRMARPIMSAKPVMAARTMDVSRTAMKSAVLGNPALFKPVIITTINIGNLTTIVVNIKDSITKQAIYKSEISIIGINNSFFKEIESNKEGSTEIKLPVGNYKVIIVKDGYSVFEEELKIENQNTISKEYSLNPESVNYDSFFLIGMVCEKLPKIPN</sequence>
<dbReference type="Proteomes" id="UP000199702">
    <property type="component" value="Unassembled WGS sequence"/>
</dbReference>
<evidence type="ECO:0000313" key="1">
    <source>
        <dbReference type="EMBL" id="SEJ02731.1"/>
    </source>
</evidence>
<dbReference type="Gene3D" id="2.60.40.1120">
    <property type="entry name" value="Carboxypeptidase-like, regulatory domain"/>
    <property type="match status" value="1"/>
</dbReference>
<accession>A0A1H6VDT2</accession>
<protein>
    <submittedName>
        <fullName evidence="1">Uncharacterized protein</fullName>
    </submittedName>
</protein>
<organism evidence="1 2">
    <name type="scientific">Flavobacterium terrigena</name>
    <dbReference type="NCBI Taxonomy" id="402734"/>
    <lineage>
        <taxon>Bacteria</taxon>
        <taxon>Pseudomonadati</taxon>
        <taxon>Bacteroidota</taxon>
        <taxon>Flavobacteriia</taxon>
        <taxon>Flavobacteriales</taxon>
        <taxon>Flavobacteriaceae</taxon>
        <taxon>Flavobacterium</taxon>
    </lineage>
</organism>
<keyword evidence="2" id="KW-1185">Reference proteome</keyword>
<proteinExistence type="predicted"/>
<evidence type="ECO:0000313" key="2">
    <source>
        <dbReference type="Proteomes" id="UP000199702"/>
    </source>
</evidence>
<dbReference type="EMBL" id="FNYA01000005">
    <property type="protein sequence ID" value="SEJ02731.1"/>
    <property type="molecule type" value="Genomic_DNA"/>
</dbReference>
<name>A0A1H6VDT2_9FLAO</name>
<reference evidence="2" key="1">
    <citation type="submission" date="2016-10" db="EMBL/GenBank/DDBJ databases">
        <authorList>
            <person name="Varghese N."/>
            <person name="Submissions S."/>
        </authorList>
    </citation>
    <scope>NUCLEOTIDE SEQUENCE [LARGE SCALE GENOMIC DNA]</scope>
    <source>
        <strain evidence="2">DSM 17934</strain>
    </source>
</reference>
<dbReference type="STRING" id="402734.SAMN05660918_2198"/>
<gene>
    <name evidence="1" type="ORF">SAMN05660918_2198</name>
</gene>
<dbReference type="AlphaFoldDB" id="A0A1H6VDT2"/>